<comment type="subcellular location">
    <subcellularLocation>
        <location evidence="1">Membrane</location>
        <topology evidence="1">Multi-pass membrane protein</topology>
    </subcellularLocation>
</comment>
<dbReference type="GO" id="GO:0015280">
    <property type="term" value="F:ligand-gated sodium channel activity"/>
    <property type="evidence" value="ECO:0007669"/>
    <property type="project" value="TreeGrafter"/>
</dbReference>
<comment type="caution">
    <text evidence="13">The sequence shown here is derived from an EMBL/GenBank/DDBJ whole genome shotgun (WGS) entry which is preliminary data.</text>
</comment>
<comment type="similarity">
    <text evidence="2 12">Belongs to the amiloride-sensitive sodium channel (TC 1.A.6) family.</text>
</comment>
<feature type="non-terminal residue" evidence="13">
    <location>
        <position position="110"/>
    </location>
</feature>
<keyword evidence="9" id="KW-0472">Membrane</keyword>
<evidence type="ECO:0000256" key="7">
    <source>
        <dbReference type="ARBA" id="ARBA00023053"/>
    </source>
</evidence>
<keyword evidence="14" id="KW-1185">Reference proteome</keyword>
<evidence type="ECO:0000256" key="10">
    <source>
        <dbReference type="ARBA" id="ARBA00023201"/>
    </source>
</evidence>
<evidence type="ECO:0000256" key="3">
    <source>
        <dbReference type="ARBA" id="ARBA00022448"/>
    </source>
</evidence>
<evidence type="ECO:0000256" key="6">
    <source>
        <dbReference type="ARBA" id="ARBA00022989"/>
    </source>
</evidence>
<dbReference type="Proteomes" id="UP001497623">
    <property type="component" value="Unassembled WGS sequence"/>
</dbReference>
<keyword evidence="10 12" id="KW-0739">Sodium transport</keyword>
<feature type="non-terminal residue" evidence="13">
    <location>
        <position position="1"/>
    </location>
</feature>
<dbReference type="InterPro" id="IPR001873">
    <property type="entry name" value="ENaC"/>
</dbReference>
<keyword evidence="11 12" id="KW-0407">Ion channel</keyword>
<evidence type="ECO:0000256" key="4">
    <source>
        <dbReference type="ARBA" id="ARBA00022461"/>
    </source>
</evidence>
<evidence type="ECO:0000256" key="9">
    <source>
        <dbReference type="ARBA" id="ARBA00023136"/>
    </source>
</evidence>
<evidence type="ECO:0000313" key="13">
    <source>
        <dbReference type="EMBL" id="CAL4242849.1"/>
    </source>
</evidence>
<keyword evidence="8 12" id="KW-0406">Ion transport</keyword>
<keyword evidence="7" id="KW-0915">Sodium</keyword>
<evidence type="ECO:0000256" key="12">
    <source>
        <dbReference type="RuleBase" id="RU000679"/>
    </source>
</evidence>
<keyword evidence="5 12" id="KW-0812">Transmembrane</keyword>
<sequence>VSYCQVVTETSSTFWNSTSIAGICNSAAAKNPAAKLIWLSLFIGGISITAYDVTNVFLDYFSYPYSTQVTMTYKSSVEFPAVTVCNQNRVSCEKLHKIMVTSLLEDDQSD</sequence>
<dbReference type="Pfam" id="PF00858">
    <property type="entry name" value="ASC"/>
    <property type="match status" value="1"/>
</dbReference>
<name>A0AAV2SS06_MEGNR</name>
<dbReference type="PANTHER" id="PTHR11690">
    <property type="entry name" value="AMILORIDE-SENSITIVE SODIUM CHANNEL-RELATED"/>
    <property type="match status" value="1"/>
</dbReference>
<proteinExistence type="inferred from homology"/>
<evidence type="ECO:0000256" key="11">
    <source>
        <dbReference type="ARBA" id="ARBA00023303"/>
    </source>
</evidence>
<keyword evidence="3 12" id="KW-0813">Transport</keyword>
<reference evidence="13 14" key="1">
    <citation type="submission" date="2024-05" db="EMBL/GenBank/DDBJ databases">
        <authorList>
            <person name="Wallberg A."/>
        </authorList>
    </citation>
    <scope>NUCLEOTIDE SEQUENCE [LARGE SCALE GENOMIC DNA]</scope>
</reference>
<evidence type="ECO:0000256" key="2">
    <source>
        <dbReference type="ARBA" id="ARBA00007193"/>
    </source>
</evidence>
<dbReference type="EMBL" id="CAXKWB010132339">
    <property type="protein sequence ID" value="CAL4242849.1"/>
    <property type="molecule type" value="Genomic_DNA"/>
</dbReference>
<organism evidence="13 14">
    <name type="scientific">Meganyctiphanes norvegica</name>
    <name type="common">Northern krill</name>
    <name type="synonym">Thysanopoda norvegica</name>
    <dbReference type="NCBI Taxonomy" id="48144"/>
    <lineage>
        <taxon>Eukaryota</taxon>
        <taxon>Metazoa</taxon>
        <taxon>Ecdysozoa</taxon>
        <taxon>Arthropoda</taxon>
        <taxon>Crustacea</taxon>
        <taxon>Multicrustacea</taxon>
        <taxon>Malacostraca</taxon>
        <taxon>Eumalacostraca</taxon>
        <taxon>Eucarida</taxon>
        <taxon>Euphausiacea</taxon>
        <taxon>Euphausiidae</taxon>
        <taxon>Meganyctiphanes</taxon>
    </lineage>
</organism>
<keyword evidence="6" id="KW-1133">Transmembrane helix</keyword>
<gene>
    <name evidence="13" type="ORF">MNOR_LOCUS40821</name>
</gene>
<evidence type="ECO:0000313" key="14">
    <source>
        <dbReference type="Proteomes" id="UP001497623"/>
    </source>
</evidence>
<dbReference type="PANTHER" id="PTHR11690:SF248">
    <property type="entry name" value="PICKPOCKET 17, ISOFORM A"/>
    <property type="match status" value="1"/>
</dbReference>
<evidence type="ECO:0000256" key="5">
    <source>
        <dbReference type="ARBA" id="ARBA00022692"/>
    </source>
</evidence>
<evidence type="ECO:0000256" key="1">
    <source>
        <dbReference type="ARBA" id="ARBA00004141"/>
    </source>
</evidence>
<keyword evidence="4 12" id="KW-0894">Sodium channel</keyword>
<accession>A0AAV2SS06</accession>
<dbReference type="GO" id="GO:0005886">
    <property type="term" value="C:plasma membrane"/>
    <property type="evidence" value="ECO:0007669"/>
    <property type="project" value="TreeGrafter"/>
</dbReference>
<evidence type="ECO:0000256" key="8">
    <source>
        <dbReference type="ARBA" id="ARBA00023065"/>
    </source>
</evidence>
<dbReference type="AlphaFoldDB" id="A0AAV2SS06"/>
<protein>
    <submittedName>
        <fullName evidence="13">Uncharacterized protein</fullName>
    </submittedName>
</protein>